<accession>A0A1K1NRP0</accession>
<reference evidence="2 4" key="1">
    <citation type="submission" date="2016-11" db="EMBL/GenBank/DDBJ databases">
        <authorList>
            <person name="Jaros S."/>
            <person name="Januszkiewicz K."/>
            <person name="Wedrychowicz H."/>
        </authorList>
    </citation>
    <scope>NUCLEOTIDE SEQUENCE [LARGE SCALE GENOMIC DNA]</scope>
    <source>
        <strain evidence="2 4">DSM 784</strain>
    </source>
</reference>
<protein>
    <submittedName>
        <fullName evidence="2">Uncharacterized protein</fullName>
    </submittedName>
</protein>
<dbReference type="RefSeq" id="WP_072358365.1">
    <property type="nucleotide sequence ID" value="NZ_CBHWAX010000119.1"/>
</dbReference>
<feature type="coiled-coil region" evidence="1">
    <location>
        <begin position="13"/>
        <end position="40"/>
    </location>
</feature>
<gene>
    <name evidence="2" type="ORF">SAMN05661012_01423</name>
    <name evidence="3" type="ORF">SR876_22705</name>
</gene>
<sequence>MEVSAQTSELEQIQDWKVEVNSSRDTLRSMQNRLELLSNKKSDEDSLAQIEHFQNQFIRQLEVSDEMFHDLKQCAKKISNNGQLAVLHDDRPVDDCSTMEDRMQTFRKLYNELQEEFNAFSAFS</sequence>
<dbReference type="EMBL" id="FPIZ01000004">
    <property type="protein sequence ID" value="SFW37907.1"/>
    <property type="molecule type" value="Genomic_DNA"/>
</dbReference>
<dbReference type="Proteomes" id="UP001326715">
    <property type="component" value="Chromosome"/>
</dbReference>
<dbReference type="STRING" id="1004.SAMN05661012_01423"/>
<evidence type="ECO:0000256" key="1">
    <source>
        <dbReference type="SAM" id="Coils"/>
    </source>
</evidence>
<proteinExistence type="predicted"/>
<dbReference type="AlphaFoldDB" id="A0A1K1NRP0"/>
<dbReference type="EMBL" id="CP140154">
    <property type="protein sequence ID" value="WQG87743.1"/>
    <property type="molecule type" value="Genomic_DNA"/>
</dbReference>
<evidence type="ECO:0000313" key="2">
    <source>
        <dbReference type="EMBL" id="SFW37907.1"/>
    </source>
</evidence>
<reference evidence="3 5" key="2">
    <citation type="submission" date="2023-11" db="EMBL/GenBank/DDBJ databases">
        <title>MicrobeMod: A computational toolkit for identifying prokaryotic methylation and restriction-modification with nanopore sequencing.</title>
        <authorList>
            <person name="Crits-Christoph A."/>
            <person name="Kang S.C."/>
            <person name="Lee H."/>
            <person name="Ostrov N."/>
        </authorList>
    </citation>
    <scope>NUCLEOTIDE SEQUENCE [LARGE SCALE GENOMIC DNA]</scope>
    <source>
        <strain evidence="3 5">ATCC 23090</strain>
    </source>
</reference>
<keyword evidence="1" id="KW-0175">Coiled coil</keyword>
<name>A0A1K1NRP0_9BACT</name>
<keyword evidence="5" id="KW-1185">Reference proteome</keyword>
<evidence type="ECO:0000313" key="5">
    <source>
        <dbReference type="Proteomes" id="UP001326715"/>
    </source>
</evidence>
<evidence type="ECO:0000313" key="3">
    <source>
        <dbReference type="EMBL" id="WQG87743.1"/>
    </source>
</evidence>
<dbReference type="Proteomes" id="UP000183788">
    <property type="component" value="Unassembled WGS sequence"/>
</dbReference>
<organism evidence="2 4">
    <name type="scientific">Chitinophaga sancti</name>
    <dbReference type="NCBI Taxonomy" id="1004"/>
    <lineage>
        <taxon>Bacteria</taxon>
        <taxon>Pseudomonadati</taxon>
        <taxon>Bacteroidota</taxon>
        <taxon>Chitinophagia</taxon>
        <taxon>Chitinophagales</taxon>
        <taxon>Chitinophagaceae</taxon>
        <taxon>Chitinophaga</taxon>
    </lineage>
</organism>
<evidence type="ECO:0000313" key="4">
    <source>
        <dbReference type="Proteomes" id="UP000183788"/>
    </source>
</evidence>
<dbReference type="OrthoDB" id="680366at2"/>